<reference evidence="3" key="1">
    <citation type="submission" date="2015-01" db="EMBL/GenBank/DDBJ databases">
        <title>The Genome Sequence of Cryptococcus gattii CA1280.</title>
        <authorList>
            <consortium name="The Broad Institute Genomics Platform"/>
            <person name="Cuomo C."/>
            <person name="Litvintseva A."/>
            <person name="Chen Y."/>
            <person name="Heitman J."/>
            <person name="Sun S."/>
            <person name="Springer D."/>
            <person name="Dromer F."/>
            <person name="Young S."/>
            <person name="Zeng Q."/>
            <person name="Gargeya S."/>
            <person name="Abouelleil A."/>
            <person name="Alvarado L."/>
            <person name="Chapman S.B."/>
            <person name="Gainer-Dewar J."/>
            <person name="Goldberg J."/>
            <person name="Griggs A."/>
            <person name="Gujja S."/>
            <person name="Hansen M."/>
            <person name="Howarth C."/>
            <person name="Imamovic A."/>
            <person name="Larimer J."/>
            <person name="Murphy C."/>
            <person name="Naylor J."/>
            <person name="Pearson M."/>
            <person name="Priest M."/>
            <person name="Roberts A."/>
            <person name="Saif S."/>
            <person name="Shea T."/>
            <person name="Sykes S."/>
            <person name="Wortman J."/>
            <person name="Nusbaum C."/>
            <person name="Birren B."/>
        </authorList>
    </citation>
    <scope>NUCLEOTIDE SEQUENCE [LARGE SCALE GENOMIC DNA]</scope>
    <source>
        <strain evidence="3">CA1280</strain>
    </source>
</reference>
<accession>A0A0D0VH44</accession>
<dbReference type="HOGENOM" id="CLU_002231_2_0_1"/>
<dbReference type="OrthoDB" id="2576198at2759"/>
<evidence type="ECO:0000259" key="2">
    <source>
        <dbReference type="Pfam" id="PF08626"/>
    </source>
</evidence>
<organism evidence="3">
    <name type="scientific">Cryptococcus bacillisporus CA1280</name>
    <dbReference type="NCBI Taxonomy" id="1296109"/>
    <lineage>
        <taxon>Eukaryota</taxon>
        <taxon>Fungi</taxon>
        <taxon>Dikarya</taxon>
        <taxon>Basidiomycota</taxon>
        <taxon>Agaricomycotina</taxon>
        <taxon>Tremellomycetes</taxon>
        <taxon>Tremellales</taxon>
        <taxon>Cryptococcaceae</taxon>
        <taxon>Cryptococcus</taxon>
        <taxon>Cryptococcus gattii species complex</taxon>
    </lineage>
</organism>
<feature type="domain" description="Trs120/TRAPPC9 N-terminal" evidence="2">
    <location>
        <begin position="388"/>
        <end position="554"/>
    </location>
</feature>
<feature type="compositionally biased region" description="Low complexity" evidence="1">
    <location>
        <begin position="422"/>
        <end position="443"/>
    </location>
</feature>
<feature type="compositionally biased region" description="Low complexity" evidence="1">
    <location>
        <begin position="817"/>
        <end position="836"/>
    </location>
</feature>
<evidence type="ECO:0000256" key="1">
    <source>
        <dbReference type="SAM" id="MobiDB-lite"/>
    </source>
</evidence>
<dbReference type="PANTHER" id="PTHR21512">
    <property type="entry name" value="TRAFFICKING PROTEIN PARTICLE COMPLEX SUBUNIT 9"/>
    <property type="match status" value="1"/>
</dbReference>
<feature type="region of interest" description="Disordered" evidence="1">
    <location>
        <begin position="283"/>
        <end position="325"/>
    </location>
</feature>
<feature type="compositionally biased region" description="Polar residues" evidence="1">
    <location>
        <begin position="303"/>
        <end position="312"/>
    </location>
</feature>
<feature type="compositionally biased region" description="Low complexity" evidence="1">
    <location>
        <begin position="313"/>
        <end position="324"/>
    </location>
</feature>
<dbReference type="GO" id="GO:0005802">
    <property type="term" value="C:trans-Golgi network"/>
    <property type="evidence" value="ECO:0007669"/>
    <property type="project" value="TreeGrafter"/>
</dbReference>
<feature type="region of interest" description="Disordered" evidence="1">
    <location>
        <begin position="363"/>
        <end position="497"/>
    </location>
</feature>
<feature type="compositionally biased region" description="Low complexity" evidence="1">
    <location>
        <begin position="368"/>
        <end position="412"/>
    </location>
</feature>
<feature type="region of interest" description="Disordered" evidence="1">
    <location>
        <begin position="958"/>
        <end position="980"/>
    </location>
</feature>
<feature type="compositionally biased region" description="Pro residues" evidence="1">
    <location>
        <begin position="462"/>
        <end position="474"/>
    </location>
</feature>
<feature type="compositionally biased region" description="Low complexity" evidence="1">
    <location>
        <begin position="852"/>
        <end position="871"/>
    </location>
</feature>
<evidence type="ECO:0000313" key="3">
    <source>
        <dbReference type="EMBL" id="KIR44135.1"/>
    </source>
</evidence>
<dbReference type="PANTHER" id="PTHR21512:SF5">
    <property type="entry name" value="TRAFFICKING PROTEIN PARTICLE COMPLEX SUBUNIT 9"/>
    <property type="match status" value="1"/>
</dbReference>
<dbReference type="InterPro" id="IPR058563">
    <property type="entry name" value="Trs120_TRAPPC9_N"/>
</dbReference>
<name>A0A0D0VH44_CRYGA</name>
<feature type="compositionally biased region" description="Low complexity" evidence="1">
    <location>
        <begin position="482"/>
        <end position="497"/>
    </location>
</feature>
<sequence>MSSHTPLSALADPFSLAKLQVLLVPVHAHAPISKSTFHHYTEVIKGHQTLRTDELVPPFHPELPRGGGPNPRLRFFPHLTSPGGYGGYGRNGGGGGSWHQVHLTYTHSPPAKHLYPLSLFRISEFPLVVIGVAVDGEEDTFSRTQEHQEVEGYKLSDEEMEGDIGEGEATPTLPTSSKSKSASSQGALEAAFDRTLSSLFPSTSPFPLVKRLVVVPNPNLGANASKERKGKGEGEVLYAPREGLEQWITKLIGEVIGDALGELGVITLSSTILPSLTCLPPPSSSAGTAGNSNNNFFPHPRSETPNSYISNASTPSSTTRSTPTIAGDIVGKVRCITPGGIPSSAAITARAGTTQTQLPIEFPFPIDTANPTSSSTSLSTSTSTSALSSSPINTSTTGRPSSTIGSSSSSLTNPFRRSLAVSSPFSRSSSSTSMAGTGSPASSNLTITGGGGGVSGASPGVSPSPSPSPTPVPTHRPNSSHPLSKYTSLPLSSSSTNSSIPPLATGRLLKIIADFLLLSGLFSDSIAFYDEAIQRCKDVGDVLWEAAGREGRAVAGIEEGWGWRAGGTQTQPFPASPIPNEIFSQFVAALGCISSAPLLFLEFGAGSGSEQPQRTATDRGTHLLAYLYAGLALRSAHFLLIVWAAGGWGEVALGCLVRHELPRSFLLPIPPISSPSSSSMSLAHATATTSMYAQEEKRKSHLRVLSASSQIPRHFILFLARLATSRPILRCLQSSSFLPDSTSSGVEEVVVWREVGWIARLVGMERKEGWIGGMVVEAVVGVLNAATASKGQVSGSGGGPGTREGRDGNPGRVRSGTAMTNMSTNTNISTASMASTADKEKDRRLSTMSQASLRSQTSQTTETTQASQTDTDPASASASVGLGLGMSVSISSSTYPTTTSETDSQRRLGRGGITIRRKEITQGNAGIFSILSQQARILGIDILRDVFPTERSVFVLWPPAGSGQGDGRRKDTGKGLSSGGMVGADDELGVGFTKAGVEDFGWASLKLEFLKKSITLLGNLPDHPNTVRLALIALHLLPSLSHQLALQSGSGVDGGTQMVLSRVYMAALGVMKRRGLGVYGMYGRGEVGWWVPGRVVVSLEIARIGR</sequence>
<gene>
    <name evidence="3" type="ORF">I312_06668</name>
</gene>
<feature type="region of interest" description="Disordered" evidence="1">
    <location>
        <begin position="789"/>
        <end position="879"/>
    </location>
</feature>
<protein>
    <recommendedName>
        <fullName evidence="2">Trs120/TRAPPC9 N-terminal domain-containing protein</fullName>
    </recommendedName>
</protein>
<dbReference type="EMBL" id="KN848015">
    <property type="protein sequence ID" value="KIR44135.1"/>
    <property type="molecule type" value="Genomic_DNA"/>
</dbReference>
<feature type="region of interest" description="Disordered" evidence="1">
    <location>
        <begin position="158"/>
        <end position="184"/>
    </location>
</feature>
<dbReference type="Pfam" id="PF08626">
    <property type="entry name" value="TRAPPC9-Trs120"/>
    <property type="match status" value="1"/>
</dbReference>
<feature type="compositionally biased region" description="Low complexity" evidence="1">
    <location>
        <begin position="283"/>
        <end position="295"/>
    </location>
</feature>
<dbReference type="InterPro" id="IPR013935">
    <property type="entry name" value="Trs120_TRAPPC9"/>
</dbReference>
<proteinExistence type="predicted"/>
<dbReference type="AlphaFoldDB" id="A0A0D0VH44"/>